<keyword evidence="1" id="KW-0812">Transmembrane</keyword>
<evidence type="ECO:0000256" key="1">
    <source>
        <dbReference type="SAM" id="Phobius"/>
    </source>
</evidence>
<evidence type="ECO:0008006" key="4">
    <source>
        <dbReference type="Google" id="ProtNLM"/>
    </source>
</evidence>
<evidence type="ECO:0000313" key="2">
    <source>
        <dbReference type="EMBL" id="RPD42665.1"/>
    </source>
</evidence>
<organism evidence="2 3">
    <name type="scientific">Chitinophaga barathri</name>
    <dbReference type="NCBI Taxonomy" id="1647451"/>
    <lineage>
        <taxon>Bacteria</taxon>
        <taxon>Pseudomonadati</taxon>
        <taxon>Bacteroidota</taxon>
        <taxon>Chitinophagia</taxon>
        <taxon>Chitinophagales</taxon>
        <taxon>Chitinophagaceae</taxon>
        <taxon>Chitinophaga</taxon>
    </lineage>
</organism>
<dbReference type="EMBL" id="RMBX01000002">
    <property type="protein sequence ID" value="RPD42665.1"/>
    <property type="molecule type" value="Genomic_DNA"/>
</dbReference>
<protein>
    <recommendedName>
        <fullName evidence="4">DUF2244 domain-containing protein</fullName>
    </recommendedName>
</protein>
<reference evidence="3" key="1">
    <citation type="submission" date="2018-11" db="EMBL/GenBank/DDBJ databases">
        <title>Chitinophaga lutea sp.nov., isolate from arsenic contaminated soil.</title>
        <authorList>
            <person name="Zong Y."/>
        </authorList>
    </citation>
    <scope>NUCLEOTIDE SEQUENCE [LARGE SCALE GENOMIC DNA]</scope>
    <source>
        <strain evidence="3">YLT18</strain>
    </source>
</reference>
<proteinExistence type="predicted"/>
<gene>
    <name evidence="2" type="ORF">EG028_05730</name>
</gene>
<dbReference type="RefSeq" id="WP_120515190.1">
    <property type="nucleotide sequence ID" value="NZ_QXZY01000003.1"/>
</dbReference>
<dbReference type="Proteomes" id="UP000279089">
    <property type="component" value="Unassembled WGS sequence"/>
</dbReference>
<dbReference type="AlphaFoldDB" id="A0A3N4MGW1"/>
<name>A0A3N4MGW1_9BACT</name>
<feature type="transmembrane region" description="Helical" evidence="1">
    <location>
        <begin position="47"/>
        <end position="64"/>
    </location>
</feature>
<comment type="caution">
    <text evidence="2">The sequence shown here is derived from an EMBL/GenBank/DDBJ whole genome shotgun (WGS) entry which is preliminary data.</text>
</comment>
<keyword evidence="1" id="KW-0472">Membrane</keyword>
<keyword evidence="1" id="KW-1133">Transmembrane helix</keyword>
<evidence type="ECO:0000313" key="3">
    <source>
        <dbReference type="Proteomes" id="UP000279089"/>
    </source>
</evidence>
<sequence>MTNATYEIKVPPRRSYKHVRQEVWLVTFIVALIPVGLPLVFGAWQGTILMGAIVLGFASMILQWSQYYITHLRITAEQVEIRYLKKGEEKYITDRPEYFEFSYQTWTNSNEGMMYKLKVHYKGKLILQQYPTSDWAGQKVEETVQFFNYHFPATG</sequence>
<accession>A0A3N4MGW1</accession>
<keyword evidence="3" id="KW-1185">Reference proteome</keyword>
<feature type="transmembrane region" description="Helical" evidence="1">
    <location>
        <begin position="23"/>
        <end position="41"/>
    </location>
</feature>